<evidence type="ECO:0000313" key="11">
    <source>
        <dbReference type="EMBL" id="KAK3762830.1"/>
    </source>
</evidence>
<dbReference type="PROSITE" id="PS50060">
    <property type="entry name" value="MAM_2"/>
    <property type="match status" value="1"/>
</dbReference>
<feature type="domain" description="Peptidase M12A" evidence="10">
    <location>
        <begin position="95"/>
        <end position="315"/>
    </location>
</feature>
<dbReference type="SUPFAM" id="SSF55486">
    <property type="entry name" value="Metalloproteases ('zincins'), catalytic domain"/>
    <property type="match status" value="1"/>
</dbReference>
<dbReference type="InterPro" id="IPR006026">
    <property type="entry name" value="Peptidase_Metallo"/>
</dbReference>
<evidence type="ECO:0000256" key="4">
    <source>
        <dbReference type="ARBA" id="ARBA00022833"/>
    </source>
</evidence>
<dbReference type="SMART" id="SM00235">
    <property type="entry name" value="ZnMc"/>
    <property type="match status" value="1"/>
</dbReference>
<evidence type="ECO:0000256" key="6">
    <source>
        <dbReference type="PROSITE-ProRule" id="PRU01211"/>
    </source>
</evidence>
<organism evidence="11 12">
    <name type="scientific">Elysia crispata</name>
    <name type="common">lettuce slug</name>
    <dbReference type="NCBI Taxonomy" id="231223"/>
    <lineage>
        <taxon>Eukaryota</taxon>
        <taxon>Metazoa</taxon>
        <taxon>Spiralia</taxon>
        <taxon>Lophotrochozoa</taxon>
        <taxon>Mollusca</taxon>
        <taxon>Gastropoda</taxon>
        <taxon>Heterobranchia</taxon>
        <taxon>Euthyneura</taxon>
        <taxon>Panpulmonata</taxon>
        <taxon>Sacoglossa</taxon>
        <taxon>Placobranchoidea</taxon>
        <taxon>Plakobranchidae</taxon>
        <taxon>Elysia</taxon>
    </lineage>
</organism>
<name>A0AAE0Z504_9GAST</name>
<protein>
    <recommendedName>
        <fullName evidence="7">Metalloendopeptidase</fullName>
        <ecNumber evidence="7">3.4.24.-</ecNumber>
    </recommendedName>
</protein>
<dbReference type="InterPro" id="IPR000998">
    <property type="entry name" value="MAM_dom"/>
</dbReference>
<feature type="binding site" evidence="6">
    <location>
        <position position="210"/>
    </location>
    <ligand>
        <name>Zn(2+)</name>
        <dbReference type="ChEBI" id="CHEBI:29105"/>
        <note>catalytic</note>
    </ligand>
</feature>
<evidence type="ECO:0000256" key="7">
    <source>
        <dbReference type="RuleBase" id="RU361183"/>
    </source>
</evidence>
<keyword evidence="2 6" id="KW-0479">Metal-binding</keyword>
<dbReference type="PROSITE" id="PS51864">
    <property type="entry name" value="ASTACIN"/>
    <property type="match status" value="1"/>
</dbReference>
<reference evidence="11" key="1">
    <citation type="journal article" date="2023" name="G3 (Bethesda)">
        <title>A reference genome for the long-term kleptoplast-retaining sea slug Elysia crispata morphotype clarki.</title>
        <authorList>
            <person name="Eastman K.E."/>
            <person name="Pendleton A.L."/>
            <person name="Shaikh M.A."/>
            <person name="Suttiyut T."/>
            <person name="Ogas R."/>
            <person name="Tomko P."/>
            <person name="Gavelis G."/>
            <person name="Widhalm J.R."/>
            <person name="Wisecaver J.H."/>
        </authorList>
    </citation>
    <scope>NUCLEOTIDE SEQUENCE</scope>
    <source>
        <strain evidence="11">ECLA1</strain>
    </source>
</reference>
<dbReference type="Gene3D" id="2.60.120.200">
    <property type="match status" value="1"/>
</dbReference>
<evidence type="ECO:0000259" key="10">
    <source>
        <dbReference type="PROSITE" id="PS51864"/>
    </source>
</evidence>
<keyword evidence="12" id="KW-1185">Reference proteome</keyword>
<evidence type="ECO:0000259" key="9">
    <source>
        <dbReference type="PROSITE" id="PS50060"/>
    </source>
</evidence>
<dbReference type="EMBL" id="JAWDGP010004637">
    <property type="protein sequence ID" value="KAK3762830.1"/>
    <property type="molecule type" value="Genomic_DNA"/>
</dbReference>
<keyword evidence="5 7" id="KW-0482">Metalloprotease</keyword>
<keyword evidence="1 7" id="KW-0645">Protease</keyword>
<feature type="region of interest" description="Disordered" evidence="8">
    <location>
        <begin position="346"/>
        <end position="383"/>
    </location>
</feature>
<proteinExistence type="predicted"/>
<gene>
    <name evidence="11" type="ORF">RRG08_040525</name>
</gene>
<dbReference type="Pfam" id="PF01400">
    <property type="entry name" value="Astacin"/>
    <property type="match status" value="1"/>
</dbReference>
<evidence type="ECO:0000256" key="3">
    <source>
        <dbReference type="ARBA" id="ARBA00022801"/>
    </source>
</evidence>
<dbReference type="EC" id="3.4.24.-" evidence="7"/>
<feature type="binding site" evidence="6">
    <location>
        <position position="220"/>
    </location>
    <ligand>
        <name>Zn(2+)</name>
        <dbReference type="ChEBI" id="CHEBI:29105"/>
        <note>catalytic</note>
    </ligand>
</feature>
<evidence type="ECO:0000256" key="1">
    <source>
        <dbReference type="ARBA" id="ARBA00022670"/>
    </source>
</evidence>
<feature type="domain" description="MAM" evidence="9">
    <location>
        <begin position="484"/>
        <end position="607"/>
    </location>
</feature>
<comment type="cofactor">
    <cofactor evidence="6 7">
        <name>Zn(2+)</name>
        <dbReference type="ChEBI" id="CHEBI:29105"/>
    </cofactor>
    <text evidence="6 7">Binds 1 zinc ion per subunit.</text>
</comment>
<evidence type="ECO:0000256" key="2">
    <source>
        <dbReference type="ARBA" id="ARBA00022723"/>
    </source>
</evidence>
<evidence type="ECO:0000313" key="12">
    <source>
        <dbReference type="Proteomes" id="UP001283361"/>
    </source>
</evidence>
<evidence type="ECO:0000256" key="8">
    <source>
        <dbReference type="SAM" id="MobiDB-lite"/>
    </source>
</evidence>
<keyword evidence="3 7" id="KW-0378">Hydrolase</keyword>
<dbReference type="Proteomes" id="UP001283361">
    <property type="component" value="Unassembled WGS sequence"/>
</dbReference>
<dbReference type="AlphaFoldDB" id="A0AAE0Z504"/>
<dbReference type="GO" id="GO:0004222">
    <property type="term" value="F:metalloendopeptidase activity"/>
    <property type="evidence" value="ECO:0007669"/>
    <property type="project" value="UniProtKB-UniRule"/>
</dbReference>
<comment type="caution">
    <text evidence="6">Lacks conserved residue(s) required for the propagation of feature annotation.</text>
</comment>
<dbReference type="GO" id="GO:0016020">
    <property type="term" value="C:membrane"/>
    <property type="evidence" value="ECO:0007669"/>
    <property type="project" value="InterPro"/>
</dbReference>
<feature type="binding site" evidence="6">
    <location>
        <position position="214"/>
    </location>
    <ligand>
        <name>Zn(2+)</name>
        <dbReference type="ChEBI" id="CHEBI:29105"/>
        <note>catalytic</note>
    </ligand>
</feature>
<dbReference type="Gene3D" id="3.40.390.10">
    <property type="entry name" value="Collagenase (Catalytic Domain)"/>
    <property type="match status" value="1"/>
</dbReference>
<dbReference type="GO" id="GO:0008270">
    <property type="term" value="F:zinc ion binding"/>
    <property type="evidence" value="ECO:0007669"/>
    <property type="project" value="UniProtKB-UniRule"/>
</dbReference>
<accession>A0AAE0Z504</accession>
<dbReference type="PANTHER" id="PTHR10127:SF780">
    <property type="entry name" value="METALLOENDOPEPTIDASE"/>
    <property type="match status" value="1"/>
</dbReference>
<dbReference type="InterPro" id="IPR024079">
    <property type="entry name" value="MetalloPept_cat_dom_sf"/>
</dbReference>
<keyword evidence="4 6" id="KW-0862">Zinc</keyword>
<dbReference type="InterPro" id="IPR001506">
    <property type="entry name" value="Peptidase_M12A"/>
</dbReference>
<dbReference type="PANTHER" id="PTHR10127">
    <property type="entry name" value="DISCOIDIN, CUB, EGF, LAMININ , AND ZINC METALLOPROTEASE DOMAIN CONTAINING"/>
    <property type="match status" value="1"/>
</dbReference>
<comment type="caution">
    <text evidence="11">The sequence shown here is derived from an EMBL/GenBank/DDBJ whole genome shotgun (WGS) entry which is preliminary data.</text>
</comment>
<dbReference type="GO" id="GO:0006508">
    <property type="term" value="P:proteolysis"/>
    <property type="evidence" value="ECO:0007669"/>
    <property type="project" value="UniProtKB-KW"/>
</dbReference>
<sequence length="607" mass="66230">MQPQSKTNSNGDRKGTASLSDSLTVMPLRLRTAPVIFLSLLSLLQLVPPAVAAVAGPRHTESQADHTDWASPWIFYLEGDVRHSIQEDAALDGAAGHTDKDRELNTGSHKWPNGVVPYTLQEDFPDWLTSLIQTAMNELESQVGRPLNRNGNKKQELPVRCVRFVPRSSEQYFLEIRDDGSCHATLGYNQRARMVLSVSAFCARMGTLRHQLLHVLGFGHEHARPDRDKFIHLDWSNMAEPSLFSLTQQGAQLHDVGLPYDFESVTHFGPYTGARNPRLPVMTPRSEYAADVRLGQTRGFSSTDVLRIQRLYGCVNDPHHEPRVRASRQAWLLACDFQHGPCGMTPGPGKGSRVGHYSHASGDDTKNNRGVGGEENTDTGSAEGSRTLRWTAVVGSTPDGPAAGRTNGLDPYLYVSSRLAGWADSGVVAVLESPREPGHSRLQQQSREGKRRLLHQGRRNNSNNPNSAQQVGSLSAGVAALLLSAGGPGVPLVNVSVFTPPFRPRHPEGKICVDFQVYQTDHYGGLTLVLHIAASNSSEAGSEVMEVKDEAVEVIEELHGIVLDGWTWTAVSVQAQQVRNHTLELRAAVGGGSVAVDDLYITDGECL</sequence>
<evidence type="ECO:0000256" key="5">
    <source>
        <dbReference type="ARBA" id="ARBA00023049"/>
    </source>
</evidence>
<dbReference type="PRINTS" id="PR00480">
    <property type="entry name" value="ASTACIN"/>
</dbReference>